<feature type="transmembrane region" description="Helical" evidence="3">
    <location>
        <begin position="129"/>
        <end position="145"/>
    </location>
</feature>
<dbReference type="EC" id="2.7.7.65" evidence="1"/>
<proteinExistence type="predicted"/>
<dbReference type="InterPro" id="IPR000160">
    <property type="entry name" value="GGDEF_dom"/>
</dbReference>
<keyword evidence="3" id="KW-0812">Transmembrane</keyword>
<evidence type="ECO:0000256" key="1">
    <source>
        <dbReference type="ARBA" id="ARBA00012528"/>
    </source>
</evidence>
<dbReference type="InterPro" id="IPR043128">
    <property type="entry name" value="Rev_trsase/Diguanyl_cyclase"/>
</dbReference>
<dbReference type="PROSITE" id="PS50887">
    <property type="entry name" value="GGDEF"/>
    <property type="match status" value="1"/>
</dbReference>
<dbReference type="InterPro" id="IPR029787">
    <property type="entry name" value="Nucleotide_cyclase"/>
</dbReference>
<dbReference type="SUPFAM" id="SSF55073">
    <property type="entry name" value="Nucleotide cyclase"/>
    <property type="match status" value="1"/>
</dbReference>
<dbReference type="GO" id="GO:0052621">
    <property type="term" value="F:diguanylate cyclase activity"/>
    <property type="evidence" value="ECO:0007669"/>
    <property type="project" value="UniProtKB-EC"/>
</dbReference>
<keyword evidence="5" id="KW-0808">Transferase</keyword>
<keyword evidence="5" id="KW-0548">Nucleotidyltransferase</keyword>
<name>A0ABV4AE16_9GAMM</name>
<feature type="transmembrane region" description="Helical" evidence="3">
    <location>
        <begin position="46"/>
        <end position="63"/>
    </location>
</feature>
<dbReference type="InterPro" id="IPR050469">
    <property type="entry name" value="Diguanylate_Cyclase"/>
</dbReference>
<evidence type="ECO:0000313" key="6">
    <source>
        <dbReference type="Proteomes" id="UP001562065"/>
    </source>
</evidence>
<protein>
    <recommendedName>
        <fullName evidence="1">diguanylate cyclase</fullName>
        <ecNumber evidence="1">2.7.7.65</ecNumber>
    </recommendedName>
</protein>
<dbReference type="RefSeq" id="WP_369454327.1">
    <property type="nucleotide sequence ID" value="NZ_JBGCUO010000001.1"/>
</dbReference>
<feature type="transmembrane region" description="Helical" evidence="3">
    <location>
        <begin position="177"/>
        <end position="199"/>
    </location>
</feature>
<comment type="caution">
    <text evidence="5">The sequence shown here is derived from an EMBL/GenBank/DDBJ whole genome shotgun (WGS) entry which is preliminary data.</text>
</comment>
<keyword evidence="3" id="KW-0472">Membrane</keyword>
<dbReference type="SMART" id="SM00267">
    <property type="entry name" value="GGDEF"/>
    <property type="match status" value="1"/>
</dbReference>
<evidence type="ECO:0000259" key="4">
    <source>
        <dbReference type="PROSITE" id="PS50887"/>
    </source>
</evidence>
<evidence type="ECO:0000256" key="2">
    <source>
        <dbReference type="ARBA" id="ARBA00034247"/>
    </source>
</evidence>
<evidence type="ECO:0000313" key="5">
    <source>
        <dbReference type="EMBL" id="MEY1661089.1"/>
    </source>
</evidence>
<accession>A0ABV4AE16</accession>
<organism evidence="5 6">
    <name type="scientific">Isoalcanivorax beigongshangi</name>
    <dbReference type="NCBI Taxonomy" id="3238810"/>
    <lineage>
        <taxon>Bacteria</taxon>
        <taxon>Pseudomonadati</taxon>
        <taxon>Pseudomonadota</taxon>
        <taxon>Gammaproteobacteria</taxon>
        <taxon>Oceanospirillales</taxon>
        <taxon>Alcanivoracaceae</taxon>
        <taxon>Isoalcanivorax</taxon>
    </lineage>
</organism>
<feature type="transmembrane region" description="Helical" evidence="3">
    <location>
        <begin position="99"/>
        <end position="117"/>
    </location>
</feature>
<dbReference type="PANTHER" id="PTHR45138:SF9">
    <property type="entry name" value="DIGUANYLATE CYCLASE DGCM-RELATED"/>
    <property type="match status" value="1"/>
</dbReference>
<gene>
    <name evidence="5" type="ORF">AB5I84_02880</name>
</gene>
<reference evidence="5 6" key="1">
    <citation type="submission" date="2024-07" db="EMBL/GenBank/DDBJ databases">
        <authorList>
            <person name="Ren Q."/>
        </authorList>
    </citation>
    <scope>NUCLEOTIDE SEQUENCE [LARGE SCALE GENOMIC DNA]</scope>
    <source>
        <strain evidence="5 6">REN37</strain>
    </source>
</reference>
<dbReference type="CDD" id="cd01949">
    <property type="entry name" value="GGDEF"/>
    <property type="match status" value="1"/>
</dbReference>
<evidence type="ECO:0000256" key="3">
    <source>
        <dbReference type="SAM" id="Phobius"/>
    </source>
</evidence>
<dbReference type="NCBIfam" id="TIGR00254">
    <property type="entry name" value="GGDEF"/>
    <property type="match status" value="1"/>
</dbReference>
<feature type="transmembrane region" description="Helical" evidence="3">
    <location>
        <begin position="75"/>
        <end position="92"/>
    </location>
</feature>
<comment type="catalytic activity">
    <reaction evidence="2">
        <text>2 GTP = 3',3'-c-di-GMP + 2 diphosphate</text>
        <dbReference type="Rhea" id="RHEA:24898"/>
        <dbReference type="ChEBI" id="CHEBI:33019"/>
        <dbReference type="ChEBI" id="CHEBI:37565"/>
        <dbReference type="ChEBI" id="CHEBI:58805"/>
        <dbReference type="EC" id="2.7.7.65"/>
    </reaction>
</comment>
<dbReference type="Gene3D" id="3.30.70.270">
    <property type="match status" value="1"/>
</dbReference>
<dbReference type="Pfam" id="PF00990">
    <property type="entry name" value="GGDEF"/>
    <property type="match status" value="1"/>
</dbReference>
<dbReference type="Proteomes" id="UP001562065">
    <property type="component" value="Unassembled WGS sequence"/>
</dbReference>
<keyword evidence="6" id="KW-1185">Reference proteome</keyword>
<keyword evidence="3" id="KW-1133">Transmembrane helix</keyword>
<dbReference type="EMBL" id="JBGCUO010000001">
    <property type="protein sequence ID" value="MEY1661089.1"/>
    <property type="molecule type" value="Genomic_DNA"/>
</dbReference>
<feature type="transmembrane region" description="Helical" evidence="3">
    <location>
        <begin position="152"/>
        <end position="171"/>
    </location>
</feature>
<sequence>MNSTDSSPNTSLPDGRDLPLPWHLTLPGDLEPRLRGQLRADALRQLPWASALMLLVMGTATLVEYWVDSSALAELWRPRLVAVLGIVGVLMVAQRMPRLTHLLLCAAALCVALPHIYLGTVIDHPLAQTYFYLAFLAILSLSTLYRVPMSWALPTTLLILAASAGALWQFQPLDARASAVVLAVMACGSLMSLTGLYVMERLQRRFFLSEQLLFLHRSELHEANQTLASEASEDSLTGTINRRGLDSRLAKLLHGMQYQSRGAPDSISVLIFDIDYFKQYNDTYGHQQGDECLKAIASVPKTMVQRSTDFVARYGGEEFVVVLGGTRLADALVFAERMRARVEQLGIPHLGSRSNSVVTISIGVASTSGGAHDADKLIQQADAALYEAKAGGRNCVASVNSDGALRVLRRSA</sequence>
<dbReference type="PANTHER" id="PTHR45138">
    <property type="entry name" value="REGULATORY COMPONENTS OF SENSORY TRANSDUCTION SYSTEM"/>
    <property type="match status" value="1"/>
</dbReference>
<feature type="domain" description="GGDEF" evidence="4">
    <location>
        <begin position="265"/>
        <end position="401"/>
    </location>
</feature>